<protein>
    <submittedName>
        <fullName evidence="1">Uncharacterized protein</fullName>
    </submittedName>
</protein>
<comment type="caution">
    <text evidence="1">The sequence shown here is derived from an EMBL/GenBank/DDBJ whole genome shotgun (WGS) entry which is preliminary data.</text>
</comment>
<organism evidence="1 2">
    <name type="scientific">Niastella soli</name>
    <dbReference type="NCBI Taxonomy" id="2821487"/>
    <lineage>
        <taxon>Bacteria</taxon>
        <taxon>Pseudomonadati</taxon>
        <taxon>Bacteroidota</taxon>
        <taxon>Chitinophagia</taxon>
        <taxon>Chitinophagales</taxon>
        <taxon>Chitinophagaceae</taxon>
        <taxon>Niastella</taxon>
    </lineage>
</organism>
<gene>
    <name evidence="1" type="ORF">J7I42_03085</name>
</gene>
<proteinExistence type="predicted"/>
<accession>A0ABS3YMX4</accession>
<keyword evidence="2" id="KW-1185">Reference proteome</keyword>
<dbReference type="Proteomes" id="UP000677244">
    <property type="component" value="Unassembled WGS sequence"/>
</dbReference>
<evidence type="ECO:0000313" key="1">
    <source>
        <dbReference type="EMBL" id="MBO9199233.1"/>
    </source>
</evidence>
<name>A0ABS3YMX4_9BACT</name>
<evidence type="ECO:0000313" key="2">
    <source>
        <dbReference type="Proteomes" id="UP000677244"/>
    </source>
</evidence>
<sequence length="155" mass="17499">MTTIEKKSLGVGKYVNTNHVDTLIRTYKQERWQQNSERMGEEDTLSLFYTIEELEEFLQRSKAAGANTISIHFGVYPENFAERPEYAGKQTTVFVATDRQETENGVAHKHVYQETTNGKQLLAYNMGTWPPGGVETDYDGLGITIVDKGDGMIVI</sequence>
<dbReference type="EMBL" id="JAGHKO010000001">
    <property type="protein sequence ID" value="MBO9199233.1"/>
    <property type="molecule type" value="Genomic_DNA"/>
</dbReference>
<dbReference type="RefSeq" id="WP_209137303.1">
    <property type="nucleotide sequence ID" value="NZ_JAGHKO010000001.1"/>
</dbReference>
<reference evidence="1 2" key="1">
    <citation type="submission" date="2021-03" db="EMBL/GenBank/DDBJ databases">
        <title>Assistant Professor.</title>
        <authorList>
            <person name="Huq M.A."/>
        </authorList>
    </citation>
    <scope>NUCLEOTIDE SEQUENCE [LARGE SCALE GENOMIC DNA]</scope>
    <source>
        <strain evidence="1 2">MAH-29</strain>
    </source>
</reference>